<sequence>DYATEICIFLVCVQYTDLCILWLPCLSISSTQKLTWHLLCRSVC</sequence>
<proteinExistence type="predicted"/>
<name>A0A453FQC6_AEGTS</name>
<accession>A0A453FQC6</accession>
<keyword evidence="2" id="KW-1185">Reference proteome</keyword>
<reference evidence="1" key="5">
    <citation type="journal article" date="2021" name="G3 (Bethesda)">
        <title>Aegilops tauschii genome assembly Aet v5.0 features greater sequence contiguity and improved annotation.</title>
        <authorList>
            <person name="Wang L."/>
            <person name="Zhu T."/>
            <person name="Rodriguez J.C."/>
            <person name="Deal K.R."/>
            <person name="Dubcovsky J."/>
            <person name="McGuire P.E."/>
            <person name="Lux T."/>
            <person name="Spannagl M."/>
            <person name="Mayer K.F.X."/>
            <person name="Baldrich P."/>
            <person name="Meyers B.C."/>
            <person name="Huo N."/>
            <person name="Gu Y.Q."/>
            <person name="Zhou H."/>
            <person name="Devos K.M."/>
            <person name="Bennetzen J.L."/>
            <person name="Unver T."/>
            <person name="Budak H."/>
            <person name="Gulick P.J."/>
            <person name="Galiba G."/>
            <person name="Kalapos B."/>
            <person name="Nelson D.R."/>
            <person name="Li P."/>
            <person name="You F.M."/>
            <person name="Luo M.C."/>
            <person name="Dvorak J."/>
        </authorList>
    </citation>
    <scope>NUCLEOTIDE SEQUENCE [LARGE SCALE GENOMIC DNA]</scope>
    <source>
        <strain evidence="1">cv. AL8/78</strain>
    </source>
</reference>
<organism evidence="1 2">
    <name type="scientific">Aegilops tauschii subsp. strangulata</name>
    <name type="common">Goatgrass</name>
    <dbReference type="NCBI Taxonomy" id="200361"/>
    <lineage>
        <taxon>Eukaryota</taxon>
        <taxon>Viridiplantae</taxon>
        <taxon>Streptophyta</taxon>
        <taxon>Embryophyta</taxon>
        <taxon>Tracheophyta</taxon>
        <taxon>Spermatophyta</taxon>
        <taxon>Magnoliopsida</taxon>
        <taxon>Liliopsida</taxon>
        <taxon>Poales</taxon>
        <taxon>Poaceae</taxon>
        <taxon>BOP clade</taxon>
        <taxon>Pooideae</taxon>
        <taxon>Triticodae</taxon>
        <taxon>Triticeae</taxon>
        <taxon>Triticinae</taxon>
        <taxon>Aegilops</taxon>
    </lineage>
</organism>
<evidence type="ECO:0000313" key="1">
    <source>
        <dbReference type="EnsemblPlants" id="AET3Gv20744100.4"/>
    </source>
</evidence>
<reference evidence="1" key="4">
    <citation type="submission" date="2019-03" db="UniProtKB">
        <authorList>
            <consortium name="EnsemblPlants"/>
        </authorList>
    </citation>
    <scope>IDENTIFICATION</scope>
</reference>
<dbReference type="EnsemblPlants" id="AET3Gv20744100.4">
    <property type="protein sequence ID" value="AET3Gv20744100.4"/>
    <property type="gene ID" value="AET3Gv20744100"/>
</dbReference>
<reference evidence="2" key="1">
    <citation type="journal article" date="2014" name="Science">
        <title>Ancient hybridizations among the ancestral genomes of bread wheat.</title>
        <authorList>
            <consortium name="International Wheat Genome Sequencing Consortium,"/>
            <person name="Marcussen T."/>
            <person name="Sandve S.R."/>
            <person name="Heier L."/>
            <person name="Spannagl M."/>
            <person name="Pfeifer M."/>
            <person name="Jakobsen K.S."/>
            <person name="Wulff B.B."/>
            <person name="Steuernagel B."/>
            <person name="Mayer K.F."/>
            <person name="Olsen O.A."/>
        </authorList>
    </citation>
    <scope>NUCLEOTIDE SEQUENCE [LARGE SCALE GENOMIC DNA]</scope>
    <source>
        <strain evidence="2">cv. AL8/78</strain>
    </source>
</reference>
<dbReference type="AlphaFoldDB" id="A0A453FQC6"/>
<dbReference type="Gramene" id="AET3Gv20744100.4">
    <property type="protein sequence ID" value="AET3Gv20744100.4"/>
    <property type="gene ID" value="AET3Gv20744100"/>
</dbReference>
<protein>
    <submittedName>
        <fullName evidence="1">Uncharacterized protein</fullName>
    </submittedName>
</protein>
<dbReference type="Proteomes" id="UP000015105">
    <property type="component" value="Chromosome 3D"/>
</dbReference>
<reference evidence="2" key="2">
    <citation type="journal article" date="2017" name="Nat. Plants">
        <title>The Aegilops tauschii genome reveals multiple impacts of transposons.</title>
        <authorList>
            <person name="Zhao G."/>
            <person name="Zou C."/>
            <person name="Li K."/>
            <person name="Wang K."/>
            <person name="Li T."/>
            <person name="Gao L."/>
            <person name="Zhang X."/>
            <person name="Wang H."/>
            <person name="Yang Z."/>
            <person name="Liu X."/>
            <person name="Jiang W."/>
            <person name="Mao L."/>
            <person name="Kong X."/>
            <person name="Jiao Y."/>
            <person name="Jia J."/>
        </authorList>
    </citation>
    <scope>NUCLEOTIDE SEQUENCE [LARGE SCALE GENOMIC DNA]</scope>
    <source>
        <strain evidence="2">cv. AL8/78</strain>
    </source>
</reference>
<reference evidence="1" key="3">
    <citation type="journal article" date="2017" name="Nature">
        <title>Genome sequence of the progenitor of the wheat D genome Aegilops tauschii.</title>
        <authorList>
            <person name="Luo M.C."/>
            <person name="Gu Y.Q."/>
            <person name="Puiu D."/>
            <person name="Wang H."/>
            <person name="Twardziok S.O."/>
            <person name="Deal K.R."/>
            <person name="Huo N."/>
            <person name="Zhu T."/>
            <person name="Wang L."/>
            <person name="Wang Y."/>
            <person name="McGuire P.E."/>
            <person name="Liu S."/>
            <person name="Long H."/>
            <person name="Ramasamy R.K."/>
            <person name="Rodriguez J.C."/>
            <person name="Van S.L."/>
            <person name="Yuan L."/>
            <person name="Wang Z."/>
            <person name="Xia Z."/>
            <person name="Xiao L."/>
            <person name="Anderson O.D."/>
            <person name="Ouyang S."/>
            <person name="Liang Y."/>
            <person name="Zimin A.V."/>
            <person name="Pertea G."/>
            <person name="Qi P."/>
            <person name="Bennetzen J.L."/>
            <person name="Dai X."/>
            <person name="Dawson M.W."/>
            <person name="Muller H.G."/>
            <person name="Kugler K."/>
            <person name="Rivarola-Duarte L."/>
            <person name="Spannagl M."/>
            <person name="Mayer K.F.X."/>
            <person name="Lu F.H."/>
            <person name="Bevan M.W."/>
            <person name="Leroy P."/>
            <person name="Li P."/>
            <person name="You F.M."/>
            <person name="Sun Q."/>
            <person name="Liu Z."/>
            <person name="Lyons E."/>
            <person name="Wicker T."/>
            <person name="Salzberg S.L."/>
            <person name="Devos K.M."/>
            <person name="Dvorak J."/>
        </authorList>
    </citation>
    <scope>NUCLEOTIDE SEQUENCE [LARGE SCALE GENOMIC DNA]</scope>
    <source>
        <strain evidence="1">cv. AL8/78</strain>
    </source>
</reference>
<evidence type="ECO:0000313" key="2">
    <source>
        <dbReference type="Proteomes" id="UP000015105"/>
    </source>
</evidence>